<dbReference type="AlphaFoldDB" id="A0AAJ5V1C8"/>
<gene>
    <name evidence="2" type="ORF">PWA60_17280</name>
</gene>
<dbReference type="Gene3D" id="3.40.50.300">
    <property type="entry name" value="P-loop containing nucleotide triphosphate hydrolases"/>
    <property type="match status" value="1"/>
</dbReference>
<accession>A0AAJ5V1C8</accession>
<dbReference type="SUPFAM" id="SSF52540">
    <property type="entry name" value="P-loop containing nucleoside triphosphate hydrolases"/>
    <property type="match status" value="2"/>
</dbReference>
<dbReference type="EMBL" id="CP118677">
    <property type="protein sequence ID" value="WEA19039.1"/>
    <property type="molecule type" value="Genomic_DNA"/>
</dbReference>
<dbReference type="RefSeq" id="WP_274999979.1">
    <property type="nucleotide sequence ID" value="NZ_CP118677.1"/>
</dbReference>
<evidence type="ECO:0000313" key="2">
    <source>
        <dbReference type="EMBL" id="WEA19039.1"/>
    </source>
</evidence>
<feature type="region of interest" description="Disordered" evidence="1">
    <location>
        <begin position="141"/>
        <end position="161"/>
    </location>
</feature>
<feature type="compositionally biased region" description="Polar residues" evidence="1">
    <location>
        <begin position="141"/>
        <end position="153"/>
    </location>
</feature>
<dbReference type="InterPro" id="IPR027417">
    <property type="entry name" value="P-loop_NTPase"/>
</dbReference>
<proteinExistence type="predicted"/>
<organism evidence="2 3">
    <name type="scientific">Pseudomonas juntendi</name>
    <dbReference type="NCBI Taxonomy" id="2666183"/>
    <lineage>
        <taxon>Bacteria</taxon>
        <taxon>Pseudomonadati</taxon>
        <taxon>Pseudomonadota</taxon>
        <taxon>Gammaproteobacteria</taxon>
        <taxon>Pseudomonadales</taxon>
        <taxon>Pseudomonadaceae</taxon>
        <taxon>Pseudomonas</taxon>
    </lineage>
</organism>
<evidence type="ECO:0000256" key="1">
    <source>
        <dbReference type="SAM" id="MobiDB-lite"/>
    </source>
</evidence>
<name>A0AAJ5V1C8_9PSED</name>
<protein>
    <recommendedName>
        <fullName evidence="4">AAA family ATPase</fullName>
    </recommendedName>
</protein>
<sequence length="161" mass="17492">MIATTPRSCIVYGPAGCGKSSHAHAIAKALGLSRIHDNWTAGAPVPLLDTLILTDADNPSWYFNGRILTFNQAMQLIGHEKSNEMPVPGVDQRAAAWLGQAGLYRTRFDAVRNFEQSVTPVTAAELFNLASKQVLIQINGDRQPTRPSAAESNSQEKEGFE</sequence>
<evidence type="ECO:0008006" key="4">
    <source>
        <dbReference type="Google" id="ProtNLM"/>
    </source>
</evidence>
<reference evidence="2" key="1">
    <citation type="submission" date="2023-02" db="EMBL/GenBank/DDBJ databases">
        <title>tmexCD-toprJ-like cluster.</title>
        <authorList>
            <person name="Gao X."/>
            <person name="Wang C."/>
            <person name="Liu J."/>
        </authorList>
    </citation>
    <scope>NUCLEOTIDE SEQUENCE</scope>
    <source>
        <strain evidence="2">GDW21C697WI</strain>
    </source>
</reference>
<dbReference type="Proteomes" id="UP001217631">
    <property type="component" value="Chromosome"/>
</dbReference>
<evidence type="ECO:0000313" key="3">
    <source>
        <dbReference type="Proteomes" id="UP001217631"/>
    </source>
</evidence>